<dbReference type="InterPro" id="IPR046036">
    <property type="entry name" value="DUF5994"/>
</dbReference>
<dbReference type="RefSeq" id="WP_193668374.1">
    <property type="nucleotide sequence ID" value="NZ_JACDTV010000004.1"/>
</dbReference>
<organism evidence="2 3">
    <name type="scientific">Nocardioides salarius</name>
    <dbReference type="NCBI Taxonomy" id="374513"/>
    <lineage>
        <taxon>Bacteria</taxon>
        <taxon>Bacillati</taxon>
        <taxon>Actinomycetota</taxon>
        <taxon>Actinomycetes</taxon>
        <taxon>Propionibacteriales</taxon>
        <taxon>Nocardioidaceae</taxon>
        <taxon>Nocardioides</taxon>
    </lineage>
</organism>
<keyword evidence="3" id="KW-1185">Reference proteome</keyword>
<evidence type="ECO:0000313" key="3">
    <source>
        <dbReference type="Proteomes" id="UP000732378"/>
    </source>
</evidence>
<feature type="region of interest" description="Disordered" evidence="1">
    <location>
        <begin position="1"/>
        <end position="21"/>
    </location>
</feature>
<dbReference type="Pfam" id="PF19457">
    <property type="entry name" value="DUF5994"/>
    <property type="match status" value="1"/>
</dbReference>
<sequence length="166" mass="17895">MTTATAPSSPASSPAGPPDAGHLRLRLTEHQGHDHLDGGWWPRSRDLSVELRELVDGFPPDRGRIVRVLYSPPAWENRPTRSLPVAAGQVKVGFFPHDDTHLVHLTMTDRSVWLLAVVPPEFSDGHGEEALLAAATPGNHHDASDLLHTVEGEAASIVADHWAAGV</sequence>
<gene>
    <name evidence="2" type="ORF">JOE61_002389</name>
</gene>
<evidence type="ECO:0000313" key="2">
    <source>
        <dbReference type="EMBL" id="MBM7508575.1"/>
    </source>
</evidence>
<name>A0ABS2MBN8_9ACTN</name>
<accession>A0ABS2MBN8</accession>
<evidence type="ECO:0000256" key="1">
    <source>
        <dbReference type="SAM" id="MobiDB-lite"/>
    </source>
</evidence>
<reference evidence="2 3" key="1">
    <citation type="submission" date="2021-01" db="EMBL/GenBank/DDBJ databases">
        <title>Sequencing the genomes of 1000 actinobacteria strains.</title>
        <authorList>
            <person name="Klenk H.-P."/>
        </authorList>
    </citation>
    <scope>NUCLEOTIDE SEQUENCE [LARGE SCALE GENOMIC DNA]</scope>
    <source>
        <strain evidence="2 3">DSM 18239</strain>
    </source>
</reference>
<protein>
    <submittedName>
        <fullName evidence="2">Uncharacterized protein</fullName>
    </submittedName>
</protein>
<proteinExistence type="predicted"/>
<comment type="caution">
    <text evidence="2">The sequence shown here is derived from an EMBL/GenBank/DDBJ whole genome shotgun (WGS) entry which is preliminary data.</text>
</comment>
<dbReference type="Proteomes" id="UP000732378">
    <property type="component" value="Unassembled WGS sequence"/>
</dbReference>
<feature type="compositionally biased region" description="Low complexity" evidence="1">
    <location>
        <begin position="1"/>
        <end position="14"/>
    </location>
</feature>
<dbReference type="EMBL" id="JAFBBZ010000001">
    <property type="protein sequence ID" value="MBM7508575.1"/>
    <property type="molecule type" value="Genomic_DNA"/>
</dbReference>